<sequence length="106" mass="12140">MDTSTPWFVDICNFIVAYQFPLEASRLYKEKIKSDAKYDIWDDPYLWKRGSDQVIRRCILDSKISSILHFCHATVGGGHHGSARIAWKTPTNSSRPANNAREQGRP</sequence>
<accession>A0A371I613</accession>
<dbReference type="OrthoDB" id="1432876at2759"/>
<reference evidence="2" key="1">
    <citation type="submission" date="2018-05" db="EMBL/GenBank/DDBJ databases">
        <title>Draft genome of Mucuna pruriens seed.</title>
        <authorList>
            <person name="Nnadi N.E."/>
            <person name="Vos R."/>
            <person name="Hasami M.H."/>
            <person name="Devisetty U.K."/>
            <person name="Aguiy J.C."/>
        </authorList>
    </citation>
    <scope>NUCLEOTIDE SEQUENCE [LARGE SCALE GENOMIC DNA]</scope>
    <source>
        <strain evidence="2">JCA_2017</strain>
    </source>
</reference>
<comment type="caution">
    <text evidence="2">The sequence shown here is derived from an EMBL/GenBank/DDBJ whole genome shotgun (WGS) entry which is preliminary data.</text>
</comment>
<feature type="region of interest" description="Disordered" evidence="1">
    <location>
        <begin position="78"/>
        <end position="106"/>
    </location>
</feature>
<dbReference type="AlphaFoldDB" id="A0A371I613"/>
<proteinExistence type="predicted"/>
<name>A0A371I613_MUCPR</name>
<keyword evidence="3" id="KW-1185">Reference proteome</keyword>
<gene>
    <name evidence="2" type="ORF">CR513_04990</name>
</gene>
<evidence type="ECO:0000256" key="1">
    <source>
        <dbReference type="SAM" id="MobiDB-lite"/>
    </source>
</evidence>
<dbReference type="EMBL" id="QJKJ01000835">
    <property type="protein sequence ID" value="RDY10483.1"/>
    <property type="molecule type" value="Genomic_DNA"/>
</dbReference>
<feature type="compositionally biased region" description="Polar residues" evidence="1">
    <location>
        <begin position="89"/>
        <end position="106"/>
    </location>
</feature>
<organism evidence="2 3">
    <name type="scientific">Mucuna pruriens</name>
    <name type="common">Velvet bean</name>
    <name type="synonym">Dolichos pruriens</name>
    <dbReference type="NCBI Taxonomy" id="157652"/>
    <lineage>
        <taxon>Eukaryota</taxon>
        <taxon>Viridiplantae</taxon>
        <taxon>Streptophyta</taxon>
        <taxon>Embryophyta</taxon>
        <taxon>Tracheophyta</taxon>
        <taxon>Spermatophyta</taxon>
        <taxon>Magnoliopsida</taxon>
        <taxon>eudicotyledons</taxon>
        <taxon>Gunneridae</taxon>
        <taxon>Pentapetalae</taxon>
        <taxon>rosids</taxon>
        <taxon>fabids</taxon>
        <taxon>Fabales</taxon>
        <taxon>Fabaceae</taxon>
        <taxon>Papilionoideae</taxon>
        <taxon>50 kb inversion clade</taxon>
        <taxon>NPAAA clade</taxon>
        <taxon>indigoferoid/millettioid clade</taxon>
        <taxon>Phaseoleae</taxon>
        <taxon>Mucuna</taxon>
    </lineage>
</organism>
<evidence type="ECO:0000313" key="2">
    <source>
        <dbReference type="EMBL" id="RDY10483.1"/>
    </source>
</evidence>
<evidence type="ECO:0000313" key="3">
    <source>
        <dbReference type="Proteomes" id="UP000257109"/>
    </source>
</evidence>
<feature type="non-terminal residue" evidence="2">
    <location>
        <position position="1"/>
    </location>
</feature>
<protein>
    <submittedName>
        <fullName evidence="2">Uncharacterized protein</fullName>
    </submittedName>
</protein>
<dbReference type="Proteomes" id="UP000257109">
    <property type="component" value="Unassembled WGS sequence"/>
</dbReference>